<evidence type="ECO:0000256" key="2">
    <source>
        <dbReference type="SAM" id="MobiDB-lite"/>
    </source>
</evidence>
<dbReference type="EMBL" id="CP040078">
    <property type="protein sequence ID" value="QCP54548.1"/>
    <property type="molecule type" value="Genomic_DNA"/>
</dbReference>
<keyword evidence="4" id="KW-1185">Reference proteome</keyword>
<organism evidence="3 4">
    <name type="scientific">Trinickia violacea</name>
    <dbReference type="NCBI Taxonomy" id="2571746"/>
    <lineage>
        <taxon>Bacteria</taxon>
        <taxon>Pseudomonadati</taxon>
        <taxon>Pseudomonadota</taxon>
        <taxon>Betaproteobacteria</taxon>
        <taxon>Burkholderiales</taxon>
        <taxon>Burkholderiaceae</taxon>
        <taxon>Trinickia</taxon>
    </lineage>
</organism>
<dbReference type="InterPro" id="IPR011010">
    <property type="entry name" value="DNA_brk_join_enz"/>
</dbReference>
<dbReference type="InterPro" id="IPR013762">
    <property type="entry name" value="Integrase-like_cat_sf"/>
</dbReference>
<accession>A0A4P8IYP2</accession>
<dbReference type="AlphaFoldDB" id="A0A4P8IYP2"/>
<dbReference type="KEGG" id="tvl:FAZ95_37345"/>
<feature type="compositionally biased region" description="Low complexity" evidence="2">
    <location>
        <begin position="13"/>
        <end position="27"/>
    </location>
</feature>
<evidence type="ECO:0000313" key="4">
    <source>
        <dbReference type="Proteomes" id="UP000298656"/>
    </source>
</evidence>
<dbReference type="GO" id="GO:0003677">
    <property type="term" value="F:DNA binding"/>
    <property type="evidence" value="ECO:0007669"/>
    <property type="project" value="InterPro"/>
</dbReference>
<protein>
    <recommendedName>
        <fullName evidence="5">Tyr recombinase domain-containing protein</fullName>
    </recommendedName>
</protein>
<keyword evidence="1" id="KW-0233">DNA recombination</keyword>
<feature type="region of interest" description="Disordered" evidence="2">
    <location>
        <begin position="1"/>
        <end position="34"/>
    </location>
</feature>
<dbReference type="SUPFAM" id="SSF56349">
    <property type="entry name" value="DNA breaking-rejoining enzymes"/>
    <property type="match status" value="1"/>
</dbReference>
<evidence type="ECO:0000313" key="3">
    <source>
        <dbReference type="EMBL" id="QCP54548.1"/>
    </source>
</evidence>
<gene>
    <name evidence="3" type="ORF">FAZ95_37345</name>
</gene>
<evidence type="ECO:0000256" key="1">
    <source>
        <dbReference type="ARBA" id="ARBA00023172"/>
    </source>
</evidence>
<proteinExistence type="predicted"/>
<evidence type="ECO:0008006" key="5">
    <source>
        <dbReference type="Google" id="ProtNLM"/>
    </source>
</evidence>
<name>A0A4P8IYP2_9BURK</name>
<reference evidence="3 4" key="1">
    <citation type="submission" date="2019-05" db="EMBL/GenBank/DDBJ databases">
        <title>Burkholderia sp. DHOD12, isolated from subtropical forest soil.</title>
        <authorList>
            <person name="Gao Z.-H."/>
            <person name="Qiu L.-H."/>
        </authorList>
    </citation>
    <scope>NUCLEOTIDE SEQUENCE [LARGE SCALE GENOMIC DNA]</scope>
    <source>
        <strain evidence="3 4">DHOD12</strain>
    </source>
</reference>
<sequence>MRRPSIRKPPQTPFRASSRTPSSPSSHAPKRLGIRYRRPYNMRHSYATAMLMAGMTPAFCAKQLGHSVEMFLTTYSKWIDGEQNEMEMARLESALSSPNLPQTERNAG</sequence>
<dbReference type="GO" id="GO:0006310">
    <property type="term" value="P:DNA recombination"/>
    <property type="evidence" value="ECO:0007669"/>
    <property type="project" value="UniProtKB-KW"/>
</dbReference>
<dbReference type="Proteomes" id="UP000298656">
    <property type="component" value="Chromosome 2"/>
</dbReference>
<dbReference type="Gene3D" id="1.10.443.10">
    <property type="entry name" value="Intergrase catalytic core"/>
    <property type="match status" value="1"/>
</dbReference>
<dbReference type="GO" id="GO:0015074">
    <property type="term" value="P:DNA integration"/>
    <property type="evidence" value="ECO:0007669"/>
    <property type="project" value="InterPro"/>
</dbReference>
<dbReference type="OrthoDB" id="5391994at2"/>